<dbReference type="GO" id="GO:0004180">
    <property type="term" value="F:carboxypeptidase activity"/>
    <property type="evidence" value="ECO:0007669"/>
    <property type="project" value="UniProtKB-KW"/>
</dbReference>
<proteinExistence type="predicted"/>
<dbReference type="Gene3D" id="3.30.1380.10">
    <property type="match status" value="1"/>
</dbReference>
<dbReference type="KEGG" id="lab:LA76x_2028"/>
<dbReference type="SUPFAM" id="SSF55166">
    <property type="entry name" value="Hedgehog/DD-peptidase"/>
    <property type="match status" value="1"/>
</dbReference>
<keyword evidence="3" id="KW-0121">Carboxypeptidase</keyword>
<dbReference type="Proteomes" id="UP000060787">
    <property type="component" value="Chromosome"/>
</dbReference>
<dbReference type="STRING" id="84531.LA76x_2028"/>
<accession>A0A0S2F9J4</accession>
<dbReference type="GO" id="GO:0006508">
    <property type="term" value="P:proteolysis"/>
    <property type="evidence" value="ECO:0007669"/>
    <property type="project" value="InterPro"/>
</dbReference>
<dbReference type="CDD" id="cd14845">
    <property type="entry name" value="L-Ala-D-Glu_peptidase_like"/>
    <property type="match status" value="1"/>
</dbReference>
<keyword evidence="4" id="KW-1185">Reference proteome</keyword>
<feature type="compositionally biased region" description="Low complexity" evidence="1">
    <location>
        <begin position="7"/>
        <end position="28"/>
    </location>
</feature>
<sequence>MDSVNGASHSSESQSTASATQTQATPSISEEREEEIRTELAQNPQAVAALDQLVADRNFGQLSEEQKVESLNAFMSAPNAATATYLQGAAEVSLNPQATPSSLTPDAGTLTLDGVTYGIQHGNLVDAQGLTVGTIRNDGTVQLASETAARSVYSDISTRVQLTEQIGTQNRTLVDLHAADPRGRLTDPNLNPEVVDRVTAVIEQARREGMNMRVDTAYRTFAEQDALYAQGRTAPGNRVTNARAGQSWHNYGVAVDLVFNNANGQPSWAETHNWDRYGEIAVAQGLEWGGNWQGLVDRPHVEYHPGFDAGDARNMLQSHRQGGLEAVWDRMGIGQIP</sequence>
<evidence type="ECO:0000313" key="3">
    <source>
        <dbReference type="EMBL" id="ALN80171.1"/>
    </source>
</evidence>
<dbReference type="eggNOG" id="COG1876">
    <property type="taxonomic scope" value="Bacteria"/>
</dbReference>
<name>A0A0S2F9J4_LYSAN</name>
<evidence type="ECO:0000313" key="4">
    <source>
        <dbReference type="Proteomes" id="UP000060787"/>
    </source>
</evidence>
<dbReference type="RefSeq" id="WP_057917561.1">
    <property type="nucleotide sequence ID" value="NZ_CP011129.1"/>
</dbReference>
<dbReference type="PATRIC" id="fig|84531.7.peg.1456"/>
<dbReference type="Pfam" id="PF13539">
    <property type="entry name" value="Peptidase_M15_4"/>
    <property type="match status" value="1"/>
</dbReference>
<organism evidence="3 4">
    <name type="scientific">Lysobacter antibioticus</name>
    <dbReference type="NCBI Taxonomy" id="84531"/>
    <lineage>
        <taxon>Bacteria</taxon>
        <taxon>Pseudomonadati</taxon>
        <taxon>Pseudomonadota</taxon>
        <taxon>Gammaproteobacteria</taxon>
        <taxon>Lysobacterales</taxon>
        <taxon>Lysobacteraceae</taxon>
        <taxon>Lysobacter</taxon>
    </lineage>
</organism>
<evidence type="ECO:0000256" key="1">
    <source>
        <dbReference type="SAM" id="MobiDB-lite"/>
    </source>
</evidence>
<dbReference type="InterPro" id="IPR039561">
    <property type="entry name" value="Peptidase_M15C"/>
</dbReference>
<protein>
    <submittedName>
        <fullName evidence="3">D-alanyl-D-alanine carboxypeptidase family protein</fullName>
    </submittedName>
</protein>
<dbReference type="KEGG" id="laq:GLA29479_1475"/>
<dbReference type="AlphaFoldDB" id="A0A0S2F9J4"/>
<gene>
    <name evidence="3" type="ORF">LA76x_2028</name>
</gene>
<feature type="region of interest" description="Disordered" evidence="1">
    <location>
        <begin position="1"/>
        <end position="38"/>
    </location>
</feature>
<dbReference type="InterPro" id="IPR009045">
    <property type="entry name" value="Zn_M74/Hedgehog-like"/>
</dbReference>
<reference evidence="3 4" key="1">
    <citation type="journal article" date="2015" name="BMC Genomics">
        <title>Comparative genomics and metabolic profiling of the genus Lysobacter.</title>
        <authorList>
            <person name="de Bruijn I."/>
            <person name="Cheng X."/>
            <person name="de Jager V."/>
            <person name="Exposito R.G."/>
            <person name="Watrous J."/>
            <person name="Patel N."/>
            <person name="Postma J."/>
            <person name="Dorrestein P.C."/>
            <person name="Kobayashi D."/>
            <person name="Raaijmakers J.M."/>
        </authorList>
    </citation>
    <scope>NUCLEOTIDE SEQUENCE [LARGE SCALE GENOMIC DNA]</scope>
    <source>
        <strain evidence="3 4">76</strain>
    </source>
</reference>
<dbReference type="EMBL" id="CP011129">
    <property type="protein sequence ID" value="ALN80171.1"/>
    <property type="molecule type" value="Genomic_DNA"/>
</dbReference>
<keyword evidence="3" id="KW-0645">Protease</keyword>
<keyword evidence="3" id="KW-0378">Hydrolase</keyword>
<evidence type="ECO:0000259" key="2">
    <source>
        <dbReference type="Pfam" id="PF13539"/>
    </source>
</evidence>
<feature type="domain" description="Peptidase M15C" evidence="2">
    <location>
        <begin position="242"/>
        <end position="303"/>
    </location>
</feature>